<sequence>MDQFEISELADWLEANHDALLAKTTLLPEAKVAAAVDYLKVLAHPAADYLNMLQGNYFREESDHKLNLLDDKAPVAKLEDRIMVNHVDGSITEDKLNFTYNHEPVFDGEYAAAVDLNIVKYGLEVIGAVATTGHLQTVTAALSPDAVLTLLVAAHTFAQWQKA</sequence>
<dbReference type="RefSeq" id="WP_056951592.1">
    <property type="nucleotide sequence ID" value="NZ_AZDJ01000030.1"/>
</dbReference>
<keyword evidence="2" id="KW-1185">Reference proteome</keyword>
<dbReference type="STRING" id="1291734.FD02_GL000110"/>
<evidence type="ECO:0000313" key="2">
    <source>
        <dbReference type="Proteomes" id="UP000051804"/>
    </source>
</evidence>
<gene>
    <name evidence="1" type="ORF">FD02_GL000110</name>
</gene>
<dbReference type="EMBL" id="AZDJ01000030">
    <property type="protein sequence ID" value="KRK70929.1"/>
    <property type="molecule type" value="Genomic_DNA"/>
</dbReference>
<evidence type="ECO:0000313" key="1">
    <source>
        <dbReference type="EMBL" id="KRK70929.1"/>
    </source>
</evidence>
<protein>
    <submittedName>
        <fullName evidence="1">Uncharacterized protein</fullName>
    </submittedName>
</protein>
<dbReference type="OrthoDB" id="2314505at2"/>
<dbReference type="Proteomes" id="UP000051804">
    <property type="component" value="Unassembled WGS sequence"/>
</dbReference>
<reference evidence="1 2" key="1">
    <citation type="journal article" date="2015" name="Genome Announc.">
        <title>Expanding the biotechnology potential of lactobacilli through comparative genomics of 213 strains and associated genera.</title>
        <authorList>
            <person name="Sun Z."/>
            <person name="Harris H.M."/>
            <person name="McCann A."/>
            <person name="Guo C."/>
            <person name="Argimon S."/>
            <person name="Zhang W."/>
            <person name="Yang X."/>
            <person name="Jeffery I.B."/>
            <person name="Cooney J.C."/>
            <person name="Kagawa T.F."/>
            <person name="Liu W."/>
            <person name="Song Y."/>
            <person name="Salvetti E."/>
            <person name="Wrobel A."/>
            <person name="Rasinkangas P."/>
            <person name="Parkhill J."/>
            <person name="Rea M.C."/>
            <person name="O'Sullivan O."/>
            <person name="Ritari J."/>
            <person name="Douillard F.P."/>
            <person name="Paul Ross R."/>
            <person name="Yang R."/>
            <person name="Briner A.E."/>
            <person name="Felis G.E."/>
            <person name="de Vos W.M."/>
            <person name="Barrangou R."/>
            <person name="Klaenhammer T.R."/>
            <person name="Caufield P.W."/>
            <person name="Cui Y."/>
            <person name="Zhang H."/>
            <person name="O'Toole P.W."/>
        </authorList>
    </citation>
    <scope>NUCLEOTIDE SEQUENCE [LARGE SCALE GENOMIC DNA]</scope>
    <source>
        <strain evidence="1 2">JCM 17158</strain>
    </source>
</reference>
<dbReference type="PATRIC" id="fig|1291734.4.peg.118"/>
<name>A0A0R1JRQ6_9LACO</name>
<organism evidence="1 2">
    <name type="scientific">Lacticaseibacillus nasuensis JCM 17158</name>
    <dbReference type="NCBI Taxonomy" id="1291734"/>
    <lineage>
        <taxon>Bacteria</taxon>
        <taxon>Bacillati</taxon>
        <taxon>Bacillota</taxon>
        <taxon>Bacilli</taxon>
        <taxon>Lactobacillales</taxon>
        <taxon>Lactobacillaceae</taxon>
        <taxon>Lacticaseibacillus</taxon>
    </lineage>
</organism>
<proteinExistence type="predicted"/>
<accession>A0A0R1JRQ6</accession>
<comment type="caution">
    <text evidence="1">The sequence shown here is derived from an EMBL/GenBank/DDBJ whole genome shotgun (WGS) entry which is preliminary data.</text>
</comment>
<dbReference type="AlphaFoldDB" id="A0A0R1JRQ6"/>